<dbReference type="CDD" id="cd04301">
    <property type="entry name" value="NAT_SF"/>
    <property type="match status" value="1"/>
</dbReference>
<dbReference type="KEGG" id="parb:CJU94_01975"/>
<feature type="domain" description="N-acetyltransferase" evidence="3">
    <location>
        <begin position="1"/>
        <end position="145"/>
    </location>
</feature>
<dbReference type="PROSITE" id="PS51186">
    <property type="entry name" value="GNAT"/>
    <property type="match status" value="1"/>
</dbReference>
<evidence type="ECO:0000259" key="3">
    <source>
        <dbReference type="PROSITE" id="PS51186"/>
    </source>
</evidence>
<keyword evidence="2" id="KW-0012">Acyltransferase</keyword>
<protein>
    <recommendedName>
        <fullName evidence="3">N-acetyltransferase domain-containing protein</fullName>
    </recommendedName>
</protein>
<name>A0A248VDD4_9BURK</name>
<sequence>MPIRKAVAADLTGIQNLLLANGLPAQDVSGALIEGFLVAEDARGTIVGSGGLEQLGSSVLLRSLAVTPELRGTGIARELVAQLECHARSLGRQEIWLLTATAERFFERVGYERVSRDEAPREVRLCRQFAALCPATAACMRKRLPPNPLPDADGRLESS</sequence>
<dbReference type="GO" id="GO:0016747">
    <property type="term" value="F:acyltransferase activity, transferring groups other than amino-acyl groups"/>
    <property type="evidence" value="ECO:0007669"/>
    <property type="project" value="InterPro"/>
</dbReference>
<dbReference type="Proteomes" id="UP000215158">
    <property type="component" value="Chromosome 1"/>
</dbReference>
<dbReference type="InterPro" id="IPR000182">
    <property type="entry name" value="GNAT_dom"/>
</dbReference>
<dbReference type="InterPro" id="IPR050832">
    <property type="entry name" value="Bact_Acetyltransf"/>
</dbReference>
<dbReference type="PANTHER" id="PTHR43877:SF2">
    <property type="entry name" value="AMINOALKYLPHOSPHONATE N-ACETYLTRANSFERASE-RELATED"/>
    <property type="match status" value="1"/>
</dbReference>
<reference evidence="4 5" key="1">
    <citation type="submission" date="2017-08" db="EMBL/GenBank/DDBJ databases">
        <title>Identification and genetic characteristics of simultaneous BTEX- and naphthalene-degrading Paraburkholderia sp. BN5 isolated from petroleum-contaminated soil.</title>
        <authorList>
            <person name="Lee Y."/>
            <person name="Jeon C.O."/>
        </authorList>
    </citation>
    <scope>NUCLEOTIDE SEQUENCE [LARGE SCALE GENOMIC DNA]</scope>
    <source>
        <strain evidence="4 5">BN5</strain>
    </source>
</reference>
<dbReference type="InterPro" id="IPR016181">
    <property type="entry name" value="Acyl_CoA_acyltransferase"/>
</dbReference>
<accession>A0A248VDD4</accession>
<dbReference type="PANTHER" id="PTHR43877">
    <property type="entry name" value="AMINOALKYLPHOSPHONATE N-ACETYLTRANSFERASE-RELATED-RELATED"/>
    <property type="match status" value="1"/>
</dbReference>
<dbReference type="AlphaFoldDB" id="A0A248VDD4"/>
<gene>
    <name evidence="4" type="ORF">CJU94_01975</name>
</gene>
<evidence type="ECO:0000313" key="5">
    <source>
        <dbReference type="Proteomes" id="UP000215158"/>
    </source>
</evidence>
<evidence type="ECO:0000256" key="2">
    <source>
        <dbReference type="ARBA" id="ARBA00023315"/>
    </source>
</evidence>
<organism evidence="4 5">
    <name type="scientific">Paraburkholderia aromaticivorans</name>
    <dbReference type="NCBI Taxonomy" id="2026199"/>
    <lineage>
        <taxon>Bacteria</taxon>
        <taxon>Pseudomonadati</taxon>
        <taxon>Pseudomonadota</taxon>
        <taxon>Betaproteobacteria</taxon>
        <taxon>Burkholderiales</taxon>
        <taxon>Burkholderiaceae</taxon>
        <taxon>Paraburkholderia</taxon>
    </lineage>
</organism>
<dbReference type="SUPFAM" id="SSF55729">
    <property type="entry name" value="Acyl-CoA N-acyltransferases (Nat)"/>
    <property type="match status" value="1"/>
</dbReference>
<dbReference type="Pfam" id="PF13508">
    <property type="entry name" value="Acetyltransf_7"/>
    <property type="match status" value="1"/>
</dbReference>
<proteinExistence type="predicted"/>
<keyword evidence="1" id="KW-0808">Transferase</keyword>
<evidence type="ECO:0000313" key="4">
    <source>
        <dbReference type="EMBL" id="ASV97047.1"/>
    </source>
</evidence>
<dbReference type="OrthoDB" id="5197788at2"/>
<dbReference type="Gene3D" id="3.40.630.30">
    <property type="match status" value="1"/>
</dbReference>
<keyword evidence="5" id="KW-1185">Reference proteome</keyword>
<dbReference type="EMBL" id="CP022989">
    <property type="protein sequence ID" value="ASV97047.1"/>
    <property type="molecule type" value="Genomic_DNA"/>
</dbReference>
<evidence type="ECO:0000256" key="1">
    <source>
        <dbReference type="ARBA" id="ARBA00022679"/>
    </source>
</evidence>
<dbReference type="NCBIfam" id="NF040501">
    <property type="entry name" value="resist_ArsN2"/>
    <property type="match status" value="1"/>
</dbReference>